<keyword evidence="4 7" id="KW-0238">DNA-binding</keyword>
<dbReference type="PANTHER" id="PTHR48111">
    <property type="entry name" value="REGULATOR OF RPOS"/>
    <property type="match status" value="1"/>
</dbReference>
<dbReference type="AlphaFoldDB" id="A0A9X1NKX9"/>
<evidence type="ECO:0000256" key="3">
    <source>
        <dbReference type="ARBA" id="ARBA00023015"/>
    </source>
</evidence>
<sequence length="245" mass="27371">MVAHVLIAEDDPRQAEVLRRYLEADGYSATVVHDGRSALDQAREHEPDLLVLDVMMPGLSGLTVCRTLRQETQLPILMLTARSTMDDLVQGLDMGADDYLTKPYSPREFMARVRTLLRRSAAVAAAKTRAHNVGALAIDPDHHRVTLNGAEIDCTPGEFAILEALAQQPGRVLTRAQLLVHTRGLDRSSTERTIDVHVMNLRRKIEQDPRRPEYLLTVFGIGYRLTTDQTRADQARADQTRADQA</sequence>
<dbReference type="SUPFAM" id="SSF52172">
    <property type="entry name" value="CheY-like"/>
    <property type="match status" value="1"/>
</dbReference>
<dbReference type="CDD" id="cd00383">
    <property type="entry name" value="trans_reg_C"/>
    <property type="match status" value="1"/>
</dbReference>
<dbReference type="Gene3D" id="6.10.250.690">
    <property type="match status" value="1"/>
</dbReference>
<dbReference type="Gene3D" id="1.10.10.10">
    <property type="entry name" value="Winged helix-like DNA-binding domain superfamily/Winged helix DNA-binding domain"/>
    <property type="match status" value="1"/>
</dbReference>
<dbReference type="Pfam" id="PF00072">
    <property type="entry name" value="Response_reg"/>
    <property type="match status" value="1"/>
</dbReference>
<accession>A0A9X1NKX9</accession>
<dbReference type="InterPro" id="IPR039420">
    <property type="entry name" value="WalR-like"/>
</dbReference>
<dbReference type="InterPro" id="IPR011006">
    <property type="entry name" value="CheY-like_superfamily"/>
</dbReference>
<name>A0A9X1NKX9_9ACTN</name>
<dbReference type="Proteomes" id="UP001138997">
    <property type="component" value="Unassembled WGS sequence"/>
</dbReference>
<dbReference type="Pfam" id="PF00486">
    <property type="entry name" value="Trans_reg_C"/>
    <property type="match status" value="1"/>
</dbReference>
<dbReference type="InterPro" id="IPR036388">
    <property type="entry name" value="WH-like_DNA-bd_sf"/>
</dbReference>
<keyword evidence="5" id="KW-0804">Transcription</keyword>
<dbReference type="Gene3D" id="3.40.50.2300">
    <property type="match status" value="1"/>
</dbReference>
<dbReference type="GO" id="GO:0005829">
    <property type="term" value="C:cytosol"/>
    <property type="evidence" value="ECO:0007669"/>
    <property type="project" value="TreeGrafter"/>
</dbReference>
<keyword evidence="1 6" id="KW-0597">Phosphoprotein</keyword>
<reference evidence="10" key="1">
    <citation type="submission" date="2021-11" db="EMBL/GenBank/DDBJ databases">
        <title>Streptomyces corallinus and Kineosporia corallina sp. nov., two new coral-derived marine actinobacteria.</title>
        <authorList>
            <person name="Buangrab K."/>
            <person name="Sutthacheep M."/>
            <person name="Yeemin T."/>
            <person name="Harunari E."/>
            <person name="Igarashi Y."/>
            <person name="Sripreechasak P."/>
            <person name="Kanchanasin P."/>
            <person name="Tanasupawat S."/>
            <person name="Phongsopitanun W."/>
        </authorList>
    </citation>
    <scope>NUCLEOTIDE SEQUENCE</scope>
    <source>
        <strain evidence="10">JCM 31032</strain>
    </source>
</reference>
<proteinExistence type="predicted"/>
<dbReference type="GO" id="GO:0032993">
    <property type="term" value="C:protein-DNA complex"/>
    <property type="evidence" value="ECO:0007669"/>
    <property type="project" value="TreeGrafter"/>
</dbReference>
<dbReference type="FunFam" id="1.10.10.10:FF:000018">
    <property type="entry name" value="DNA-binding response regulator ResD"/>
    <property type="match status" value="1"/>
</dbReference>
<keyword evidence="11" id="KW-1185">Reference proteome</keyword>
<evidence type="ECO:0000256" key="4">
    <source>
        <dbReference type="ARBA" id="ARBA00023125"/>
    </source>
</evidence>
<evidence type="ECO:0000256" key="7">
    <source>
        <dbReference type="PROSITE-ProRule" id="PRU01091"/>
    </source>
</evidence>
<dbReference type="PROSITE" id="PS50110">
    <property type="entry name" value="RESPONSE_REGULATORY"/>
    <property type="match status" value="1"/>
</dbReference>
<dbReference type="GO" id="GO:0000156">
    <property type="term" value="F:phosphorelay response regulator activity"/>
    <property type="evidence" value="ECO:0007669"/>
    <property type="project" value="TreeGrafter"/>
</dbReference>
<dbReference type="SMART" id="SM00862">
    <property type="entry name" value="Trans_reg_C"/>
    <property type="match status" value="1"/>
</dbReference>
<keyword evidence="3" id="KW-0805">Transcription regulation</keyword>
<evidence type="ECO:0000313" key="11">
    <source>
        <dbReference type="Proteomes" id="UP001138997"/>
    </source>
</evidence>
<evidence type="ECO:0000256" key="6">
    <source>
        <dbReference type="PROSITE-ProRule" id="PRU00169"/>
    </source>
</evidence>
<dbReference type="SMART" id="SM00448">
    <property type="entry name" value="REC"/>
    <property type="match status" value="1"/>
</dbReference>
<dbReference type="GO" id="GO:0006355">
    <property type="term" value="P:regulation of DNA-templated transcription"/>
    <property type="evidence" value="ECO:0007669"/>
    <property type="project" value="InterPro"/>
</dbReference>
<feature type="DNA-binding region" description="OmpR/PhoB-type" evidence="7">
    <location>
        <begin position="128"/>
        <end position="227"/>
    </location>
</feature>
<dbReference type="PANTHER" id="PTHR48111:SF1">
    <property type="entry name" value="TWO-COMPONENT RESPONSE REGULATOR ORR33"/>
    <property type="match status" value="1"/>
</dbReference>
<keyword evidence="2" id="KW-0902">Two-component regulatory system</keyword>
<dbReference type="SUPFAM" id="SSF46894">
    <property type="entry name" value="C-terminal effector domain of the bipartite response regulators"/>
    <property type="match status" value="1"/>
</dbReference>
<feature type="domain" description="Response regulatory" evidence="8">
    <location>
        <begin position="4"/>
        <end position="117"/>
    </location>
</feature>
<feature type="modified residue" description="4-aspartylphosphate" evidence="6">
    <location>
        <position position="53"/>
    </location>
</feature>
<evidence type="ECO:0000256" key="5">
    <source>
        <dbReference type="ARBA" id="ARBA00023163"/>
    </source>
</evidence>
<protein>
    <submittedName>
        <fullName evidence="10">Response regulator transcription factor</fullName>
    </submittedName>
</protein>
<dbReference type="FunFam" id="3.40.50.2300:FF:000001">
    <property type="entry name" value="DNA-binding response regulator PhoB"/>
    <property type="match status" value="1"/>
</dbReference>
<evidence type="ECO:0000256" key="1">
    <source>
        <dbReference type="ARBA" id="ARBA00022553"/>
    </source>
</evidence>
<evidence type="ECO:0000259" key="8">
    <source>
        <dbReference type="PROSITE" id="PS50110"/>
    </source>
</evidence>
<dbReference type="RefSeq" id="WP_231449068.1">
    <property type="nucleotide sequence ID" value="NZ_JAJOMB010000028.1"/>
</dbReference>
<feature type="domain" description="OmpR/PhoB-type" evidence="9">
    <location>
        <begin position="128"/>
        <end position="227"/>
    </location>
</feature>
<dbReference type="GO" id="GO:0000976">
    <property type="term" value="F:transcription cis-regulatory region binding"/>
    <property type="evidence" value="ECO:0007669"/>
    <property type="project" value="TreeGrafter"/>
</dbReference>
<gene>
    <name evidence="10" type="ORF">LR394_35495</name>
</gene>
<dbReference type="InterPro" id="IPR001789">
    <property type="entry name" value="Sig_transdc_resp-reg_receiver"/>
</dbReference>
<evidence type="ECO:0000313" key="10">
    <source>
        <dbReference type="EMBL" id="MCD5316215.1"/>
    </source>
</evidence>
<evidence type="ECO:0000256" key="2">
    <source>
        <dbReference type="ARBA" id="ARBA00023012"/>
    </source>
</evidence>
<dbReference type="PROSITE" id="PS51755">
    <property type="entry name" value="OMPR_PHOB"/>
    <property type="match status" value="1"/>
</dbReference>
<organism evidence="10 11">
    <name type="scientific">Kineosporia babensis</name>
    <dbReference type="NCBI Taxonomy" id="499548"/>
    <lineage>
        <taxon>Bacteria</taxon>
        <taxon>Bacillati</taxon>
        <taxon>Actinomycetota</taxon>
        <taxon>Actinomycetes</taxon>
        <taxon>Kineosporiales</taxon>
        <taxon>Kineosporiaceae</taxon>
        <taxon>Kineosporia</taxon>
    </lineage>
</organism>
<dbReference type="CDD" id="cd17574">
    <property type="entry name" value="REC_OmpR"/>
    <property type="match status" value="1"/>
</dbReference>
<dbReference type="EMBL" id="JAJOMB010000028">
    <property type="protein sequence ID" value="MCD5316215.1"/>
    <property type="molecule type" value="Genomic_DNA"/>
</dbReference>
<dbReference type="InterPro" id="IPR001867">
    <property type="entry name" value="OmpR/PhoB-type_DNA-bd"/>
</dbReference>
<evidence type="ECO:0000259" key="9">
    <source>
        <dbReference type="PROSITE" id="PS51755"/>
    </source>
</evidence>
<comment type="caution">
    <text evidence="10">The sequence shown here is derived from an EMBL/GenBank/DDBJ whole genome shotgun (WGS) entry which is preliminary data.</text>
</comment>
<dbReference type="InterPro" id="IPR016032">
    <property type="entry name" value="Sig_transdc_resp-reg_C-effctor"/>
</dbReference>